<evidence type="ECO:0000313" key="11">
    <source>
        <dbReference type="EMBL" id="CAD9284465.1"/>
    </source>
</evidence>
<dbReference type="InterPro" id="IPR013525">
    <property type="entry name" value="ABC2_TM"/>
</dbReference>
<feature type="transmembrane region" description="Helical" evidence="9">
    <location>
        <begin position="606"/>
        <end position="631"/>
    </location>
</feature>
<feature type="transmembrane region" description="Helical" evidence="9">
    <location>
        <begin position="1305"/>
        <end position="1327"/>
    </location>
</feature>
<dbReference type="InterPro" id="IPR003439">
    <property type="entry name" value="ABC_transporter-like_ATP-bd"/>
</dbReference>
<keyword evidence="4" id="KW-0547">Nucleotide-binding</keyword>
<feature type="domain" description="ABC transporter" evidence="10">
    <location>
        <begin position="203"/>
        <end position="467"/>
    </location>
</feature>
<feature type="transmembrane region" description="Helical" evidence="9">
    <location>
        <begin position="1255"/>
        <end position="1275"/>
    </location>
</feature>
<proteinExistence type="predicted"/>
<evidence type="ECO:0000256" key="5">
    <source>
        <dbReference type="ARBA" id="ARBA00022840"/>
    </source>
</evidence>
<feature type="transmembrane region" description="Helical" evidence="9">
    <location>
        <begin position="1333"/>
        <end position="1349"/>
    </location>
</feature>
<dbReference type="InterPro" id="IPR017871">
    <property type="entry name" value="ABC_transporter-like_CS"/>
</dbReference>
<evidence type="ECO:0000256" key="6">
    <source>
        <dbReference type="ARBA" id="ARBA00022989"/>
    </source>
</evidence>
<accession>A0A7S1V0Y6</accession>
<organism evidence="11">
    <name type="scientific">Grammatophora oceanica</name>
    <dbReference type="NCBI Taxonomy" id="210454"/>
    <lineage>
        <taxon>Eukaryota</taxon>
        <taxon>Sar</taxon>
        <taxon>Stramenopiles</taxon>
        <taxon>Ochrophyta</taxon>
        <taxon>Bacillariophyta</taxon>
        <taxon>Fragilariophyceae</taxon>
        <taxon>Fragilariophycidae</taxon>
        <taxon>Rhabdonematales</taxon>
        <taxon>Grammatophoraceae</taxon>
        <taxon>Grammatophora</taxon>
    </lineage>
</organism>
<feature type="transmembrane region" description="Helical" evidence="9">
    <location>
        <begin position="1479"/>
        <end position="1497"/>
    </location>
</feature>
<evidence type="ECO:0000256" key="3">
    <source>
        <dbReference type="ARBA" id="ARBA00022692"/>
    </source>
</evidence>
<keyword evidence="7 9" id="KW-0472">Membrane</keyword>
<feature type="transmembrane region" description="Helical" evidence="9">
    <location>
        <begin position="724"/>
        <end position="748"/>
    </location>
</feature>
<feature type="domain" description="ABC transporter" evidence="10">
    <location>
        <begin position="878"/>
        <end position="1128"/>
    </location>
</feature>
<keyword evidence="3 9" id="KW-0812">Transmembrane</keyword>
<evidence type="ECO:0000256" key="4">
    <source>
        <dbReference type="ARBA" id="ARBA00022741"/>
    </source>
</evidence>
<evidence type="ECO:0000256" key="1">
    <source>
        <dbReference type="ARBA" id="ARBA00004141"/>
    </source>
</evidence>
<feature type="transmembrane region" description="Helical" evidence="9">
    <location>
        <begin position="652"/>
        <end position="678"/>
    </location>
</feature>
<feature type="compositionally biased region" description="Basic residues" evidence="8">
    <location>
        <begin position="27"/>
        <end position="39"/>
    </location>
</feature>
<feature type="compositionally biased region" description="Polar residues" evidence="8">
    <location>
        <begin position="44"/>
        <end position="55"/>
    </location>
</feature>
<dbReference type="GO" id="GO:0016887">
    <property type="term" value="F:ATP hydrolysis activity"/>
    <property type="evidence" value="ECO:0007669"/>
    <property type="project" value="InterPro"/>
</dbReference>
<dbReference type="SUPFAM" id="SSF52540">
    <property type="entry name" value="P-loop containing nucleoside triphosphate hydrolases"/>
    <property type="match status" value="2"/>
</dbReference>
<keyword evidence="2" id="KW-0813">Transport</keyword>
<evidence type="ECO:0000256" key="7">
    <source>
        <dbReference type="ARBA" id="ARBA00023136"/>
    </source>
</evidence>
<evidence type="ECO:0000256" key="9">
    <source>
        <dbReference type="SAM" id="Phobius"/>
    </source>
</evidence>
<dbReference type="Pfam" id="PF00005">
    <property type="entry name" value="ABC_tran"/>
    <property type="match status" value="2"/>
</dbReference>
<feature type="region of interest" description="Disordered" evidence="8">
    <location>
        <begin position="1"/>
        <end position="55"/>
    </location>
</feature>
<evidence type="ECO:0000256" key="8">
    <source>
        <dbReference type="SAM" id="MobiDB-lite"/>
    </source>
</evidence>
<sequence length="1505" mass="169085">MEALDEEQPMLGDDAYADPPIDTRPGMGRRRSSRLRSRPRLGSDMSSTSLDQSGNIQYLEAPEEEEDEDRPDHLHRLIQKRKAQVKFVESSMLLQKGSLKAHGHRPSNDSLVSTVSELGTMSLLDDEKSEITSNMKFLTEVEDLMKEMETRFPGEYGSQMIPVQVRVTDLSYKVEVSAQSNKIKTVYNSSFVYDVWSWTKRKLRGAPRPTKAGTKTVLHDVSLTLNPGKMYLVLGPPSSGKTSLLRAIAGRLPPNDKKHNCTGDVRYNGEKVDPKNKLHIENAITFIEQLDFHAPRMTVQETFQFAFKCKDKSHAPPAFHGKMSPEQKEFVQTWDKEQTRVKMIMEALGLSHVADTFVGNADVRGVSGGQRRRVTLGEMIVSVSPVLCGDEISTGLDAASTYDICDILLHLTRLLRMTRVLSLLQPSPETVSLFDEVILLSQGYMIYAGPISQVENYFADLGYRAPDQMDVADFLQVLSTPDGIKLYDSKLDERRQQETTDSEPVEYTPYTMRELAEEFQKSSQYTRIKLSQKKKNASSWRGEDGELIARVRQRFKNNFFQQTFINVKRELLLWRRDTRFLIANAAKNFIMGVSVGGVFFQTKSVISIFGVMFQITLFIMLGAMVAAPANIDGRTIFYKQRDANFYSAFPYVIGKALALMPQAFTDVMIFGTIIYWMVGLAPTFLNYAIFIAILFTFSVVMNQMLTIFAAVARTKTEVQGISSVILLLLVLFCGFIVSPDVIPSYYVWIYWWNPLAWVYRAMLVNEFRSGEYDDLYEEDGVPPEEWLPLGDQILLATGFKLNGEPFGKIWIAYNFAYLVPYFLLCVILTGVGLQFVRRDDSGGGGAADSEDDDQLGMTTEEEMADRKPIHVPFQPVTLSFKDVCYDVKASTGKETIRLLHNVNGVFESGRMCALMGSSGAGKTTLMDVIALRKNSGTVTGDIRLNGFEQEAMTFRRCTGYVEQFDVQAPELTVRETCMFSARLRLDQNEPAVATDEAKLEFVESILETFELTDIADCLVGTDETGGLSFEQRKRLSIAVELAASPSLIFLDEPTSGLDSRAALLVCRALRVIANTGRTVIATIHQPSLAVFQLFDDLLLLKKGGKTVFFGDMGEDCKNLVNYFESTGAANIDKGENPANWMLKVITEEDSAVDYAEAFAGSNKQEALLSRIEDLTINANMSERITFESEFAASRQTRQFRVNDRLRTIYWRSPAYNLGRMLISGGIAFILGSTFLGNRYPAVFAETEMSSLLSTIFISFIIIGVLSITSVLPVMLQIRDAFYRHEASGMLSASSLALALGVAEKYFIVLSGVVFTTVFVGTAGLHFLTIRADIGFWGFFTFNIAIYSYFGQAFMCSVRGTSTAQILASVFIGLNNFFSGLIVRPQYMTGFFQITYWITPGHYVYEGLVMAIFQEDERMVIANDGSEFFEFLISDERSEGPSDLPPCNRQEVDYCEGFVTEYIWVFFGGRFRRENLRTNILVLALYLIAARVFTFVALRKFKYTST</sequence>
<dbReference type="Pfam" id="PF01061">
    <property type="entry name" value="ABC2_membrane"/>
    <property type="match status" value="2"/>
</dbReference>
<dbReference type="GO" id="GO:0140359">
    <property type="term" value="F:ABC-type transporter activity"/>
    <property type="evidence" value="ECO:0007669"/>
    <property type="project" value="InterPro"/>
</dbReference>
<gene>
    <name evidence="11" type="ORF">GOCE00092_LOCUS13377</name>
</gene>
<dbReference type="PANTHER" id="PTHR19241">
    <property type="entry name" value="ATP-BINDING CASSETTE TRANSPORTER"/>
    <property type="match status" value="1"/>
</dbReference>
<dbReference type="Gene3D" id="3.40.50.300">
    <property type="entry name" value="P-loop containing nucleotide triphosphate hydrolases"/>
    <property type="match status" value="2"/>
</dbReference>
<dbReference type="GO" id="GO:0005524">
    <property type="term" value="F:ATP binding"/>
    <property type="evidence" value="ECO:0007669"/>
    <property type="project" value="UniProtKB-KW"/>
</dbReference>
<dbReference type="InterPro" id="IPR027417">
    <property type="entry name" value="P-loop_NTPase"/>
</dbReference>
<feature type="transmembrane region" description="Helical" evidence="9">
    <location>
        <begin position="810"/>
        <end position="833"/>
    </location>
</feature>
<dbReference type="Pfam" id="PF19055">
    <property type="entry name" value="ABC2_membrane_7"/>
    <property type="match status" value="1"/>
</dbReference>
<name>A0A7S1V0Y6_9STRA</name>
<keyword evidence="5" id="KW-0067">ATP-binding</keyword>
<reference evidence="11" key="1">
    <citation type="submission" date="2021-01" db="EMBL/GenBank/DDBJ databases">
        <authorList>
            <person name="Corre E."/>
            <person name="Pelletier E."/>
            <person name="Niang G."/>
            <person name="Scheremetjew M."/>
            <person name="Finn R."/>
            <person name="Kale V."/>
            <person name="Holt S."/>
            <person name="Cochrane G."/>
            <person name="Meng A."/>
            <person name="Brown T."/>
            <person name="Cohen L."/>
        </authorList>
    </citation>
    <scope>NUCLEOTIDE SEQUENCE</scope>
    <source>
        <strain evidence="11">CCMP 410</strain>
    </source>
</reference>
<feature type="transmembrane region" description="Helical" evidence="9">
    <location>
        <begin position="1214"/>
        <end position="1235"/>
    </location>
</feature>
<evidence type="ECO:0000256" key="2">
    <source>
        <dbReference type="ARBA" id="ARBA00022448"/>
    </source>
</evidence>
<keyword evidence="6 9" id="KW-1133">Transmembrane helix</keyword>
<dbReference type="InterPro" id="IPR003593">
    <property type="entry name" value="AAA+_ATPase"/>
</dbReference>
<dbReference type="PROSITE" id="PS50893">
    <property type="entry name" value="ABC_TRANSPORTER_2"/>
    <property type="match status" value="2"/>
</dbReference>
<comment type="subcellular location">
    <subcellularLocation>
        <location evidence="1">Membrane</location>
        <topology evidence="1">Multi-pass membrane protein</topology>
    </subcellularLocation>
</comment>
<dbReference type="EMBL" id="HBGK01025793">
    <property type="protein sequence ID" value="CAD9284465.1"/>
    <property type="molecule type" value="Transcribed_RNA"/>
</dbReference>
<evidence type="ECO:0000259" key="10">
    <source>
        <dbReference type="PROSITE" id="PS50893"/>
    </source>
</evidence>
<feature type="transmembrane region" description="Helical" evidence="9">
    <location>
        <begin position="684"/>
        <end position="712"/>
    </location>
</feature>
<protein>
    <recommendedName>
        <fullName evidence="10">ABC transporter domain-containing protein</fullName>
    </recommendedName>
</protein>
<dbReference type="GO" id="GO:0016020">
    <property type="term" value="C:membrane"/>
    <property type="evidence" value="ECO:0007669"/>
    <property type="project" value="UniProtKB-SubCell"/>
</dbReference>
<dbReference type="InterPro" id="IPR043926">
    <property type="entry name" value="ABCG_dom"/>
</dbReference>
<dbReference type="SMART" id="SM00382">
    <property type="entry name" value="AAA"/>
    <property type="match status" value="2"/>
</dbReference>
<feature type="transmembrane region" description="Helical" evidence="9">
    <location>
        <begin position="1361"/>
        <end position="1381"/>
    </location>
</feature>
<dbReference type="PROSITE" id="PS00211">
    <property type="entry name" value="ABC_TRANSPORTER_1"/>
    <property type="match status" value="1"/>
</dbReference>